<dbReference type="GO" id="GO:0005525">
    <property type="term" value="F:GTP binding"/>
    <property type="evidence" value="ECO:0007669"/>
    <property type="project" value="UniProtKB-KW"/>
</dbReference>
<gene>
    <name evidence="5" type="ORF">C0Q70_03518</name>
</gene>
<dbReference type="Pfam" id="PF04548">
    <property type="entry name" value="AIG1"/>
    <property type="match status" value="1"/>
</dbReference>
<dbReference type="InterPro" id="IPR027417">
    <property type="entry name" value="P-loop_NTPase"/>
</dbReference>
<keyword evidence="6" id="KW-1185">Reference proteome</keyword>
<evidence type="ECO:0000313" key="6">
    <source>
        <dbReference type="Proteomes" id="UP000245119"/>
    </source>
</evidence>
<dbReference type="InterPro" id="IPR045058">
    <property type="entry name" value="GIMA/IAN/Toc"/>
</dbReference>
<dbReference type="STRING" id="400727.A0A2T7PSX5"/>
<dbReference type="SUPFAM" id="SSF52540">
    <property type="entry name" value="P-loop containing nucleoside triphosphate hydrolases"/>
    <property type="match status" value="1"/>
</dbReference>
<proteinExistence type="inferred from homology"/>
<dbReference type="InterPro" id="IPR006703">
    <property type="entry name" value="G_AIG1"/>
</dbReference>
<dbReference type="Gene3D" id="3.40.50.300">
    <property type="entry name" value="P-loop containing nucleotide triphosphate hydrolases"/>
    <property type="match status" value="1"/>
</dbReference>
<evidence type="ECO:0000256" key="2">
    <source>
        <dbReference type="ARBA" id="ARBA00022741"/>
    </source>
</evidence>
<organism evidence="5 6">
    <name type="scientific">Pomacea canaliculata</name>
    <name type="common">Golden apple snail</name>
    <dbReference type="NCBI Taxonomy" id="400727"/>
    <lineage>
        <taxon>Eukaryota</taxon>
        <taxon>Metazoa</taxon>
        <taxon>Spiralia</taxon>
        <taxon>Lophotrochozoa</taxon>
        <taxon>Mollusca</taxon>
        <taxon>Gastropoda</taxon>
        <taxon>Caenogastropoda</taxon>
        <taxon>Architaenioglossa</taxon>
        <taxon>Ampullarioidea</taxon>
        <taxon>Ampullariidae</taxon>
        <taxon>Pomacea</taxon>
    </lineage>
</organism>
<accession>A0A2T7PSX5</accession>
<dbReference type="PANTHER" id="PTHR10903:SF62">
    <property type="entry name" value="GTPASE IMAP FAMILY MEMBER 4-LIKE-RELATED"/>
    <property type="match status" value="1"/>
</dbReference>
<feature type="domain" description="AIG1-type G" evidence="4">
    <location>
        <begin position="126"/>
        <end position="320"/>
    </location>
</feature>
<evidence type="ECO:0000259" key="4">
    <source>
        <dbReference type="PROSITE" id="PS51720"/>
    </source>
</evidence>
<evidence type="ECO:0000256" key="3">
    <source>
        <dbReference type="ARBA" id="ARBA00023134"/>
    </source>
</evidence>
<dbReference type="OrthoDB" id="9982588at2759"/>
<sequence length="320" mass="35694">MEEQPSSSHLKSLTLAKLEQQKAETAEWYNKQSQLVRDVIDPLQRKLKKVKEELLQALDYAATRDEVKLQNQIAVQSASENGIQDSRQVVSLEMRRAVVPTQESVRIIHAQLDACAVTGTDVMYSLGEIRILIMGSCFHGKSATANTILGRQRFTLSDASSSKLCQLSELGVETYKDARLKVVETHGVCGISHRPRADIEAGVPTSLNLLAPGPHAVLWTVAAAWGYWEYSADAHEQFLATSRLLPRSALDRLVVMFTCGDQCTQYELRQKLSNNEWLQALVAEAGGRYLLFNNNTSDEEQRQGQVDQLMAMITEMNGWA</sequence>
<comment type="similarity">
    <text evidence="1">Belongs to the TRAFAC class TrmE-Era-EngA-EngB-Septin-like GTPase superfamily. AIG1/Toc34/Toc159-like paraseptin GTPase family. IAN subfamily.</text>
</comment>
<comment type="caution">
    <text evidence="5">The sequence shown here is derived from an EMBL/GenBank/DDBJ whole genome shotgun (WGS) entry which is preliminary data.</text>
</comment>
<dbReference type="PROSITE" id="PS51720">
    <property type="entry name" value="G_AIG1"/>
    <property type="match status" value="1"/>
</dbReference>
<dbReference type="AlphaFoldDB" id="A0A2T7PSX5"/>
<keyword evidence="2" id="KW-0547">Nucleotide-binding</keyword>
<keyword evidence="3" id="KW-0342">GTP-binding</keyword>
<evidence type="ECO:0000256" key="1">
    <source>
        <dbReference type="ARBA" id="ARBA00008535"/>
    </source>
</evidence>
<dbReference type="EMBL" id="PZQS01000002">
    <property type="protein sequence ID" value="PVD36533.1"/>
    <property type="molecule type" value="Genomic_DNA"/>
</dbReference>
<reference evidence="5 6" key="1">
    <citation type="submission" date="2018-04" db="EMBL/GenBank/DDBJ databases">
        <title>The genome of golden apple snail Pomacea canaliculata provides insight into stress tolerance and invasive adaptation.</title>
        <authorList>
            <person name="Liu C."/>
            <person name="Liu B."/>
            <person name="Ren Y."/>
            <person name="Zhang Y."/>
            <person name="Wang H."/>
            <person name="Li S."/>
            <person name="Jiang F."/>
            <person name="Yin L."/>
            <person name="Zhang G."/>
            <person name="Qian W."/>
            <person name="Fan W."/>
        </authorList>
    </citation>
    <scope>NUCLEOTIDE SEQUENCE [LARGE SCALE GENOMIC DNA]</scope>
    <source>
        <strain evidence="5">SZHN2017</strain>
        <tissue evidence="5">Muscle</tissue>
    </source>
</reference>
<evidence type="ECO:0000313" key="5">
    <source>
        <dbReference type="EMBL" id="PVD36533.1"/>
    </source>
</evidence>
<dbReference type="PANTHER" id="PTHR10903">
    <property type="entry name" value="GTPASE, IMAP FAMILY MEMBER-RELATED"/>
    <property type="match status" value="1"/>
</dbReference>
<protein>
    <recommendedName>
        <fullName evidence="4">AIG1-type G domain-containing protein</fullName>
    </recommendedName>
</protein>
<name>A0A2T7PSX5_POMCA</name>
<dbReference type="Proteomes" id="UP000245119">
    <property type="component" value="Linkage Group LG2"/>
</dbReference>